<accession>A0ACC1M8L3</accession>
<dbReference type="EMBL" id="JANBVB010000007">
    <property type="protein sequence ID" value="KAJ2900305.1"/>
    <property type="molecule type" value="Genomic_DNA"/>
</dbReference>
<evidence type="ECO:0000313" key="2">
    <source>
        <dbReference type="Proteomes" id="UP001139981"/>
    </source>
</evidence>
<evidence type="ECO:0000313" key="1">
    <source>
        <dbReference type="EMBL" id="KAJ2900305.1"/>
    </source>
</evidence>
<reference evidence="1" key="1">
    <citation type="submission" date="2022-07" db="EMBL/GenBank/DDBJ databases">
        <title>Phylogenomic reconstructions and comparative analyses of Kickxellomycotina fungi.</title>
        <authorList>
            <person name="Reynolds N.K."/>
            <person name="Stajich J.E."/>
            <person name="Barry K."/>
            <person name="Grigoriev I.V."/>
            <person name="Crous P."/>
            <person name="Smith M.E."/>
        </authorList>
    </citation>
    <scope>NUCLEOTIDE SEQUENCE</scope>
    <source>
        <strain evidence="1">CBS 190363</strain>
    </source>
</reference>
<keyword evidence="2" id="KW-1185">Reference proteome</keyword>
<sequence>MTPNDIPLQQLHQTPGYGDGYTDVRQSSLSSIDDIALEDDTAVEEFTERQQSPNDVLERKLGLWSGMAIVVGSIIGSGIFSSPALVLDSVGSVGMSMVVWGIGALVSLCGCAAYMELGTMLPRSGGEKEYLAVAYPRPRALLPFAFCLSFIFISFPSGLAADSVVTGVYFVYAATGSKPTAGHSEWTQRAIGLAVVAACGLMHALCGKLAIRVQNTLTVVKVLLLVLIAGVGVFNRHREDGSGFHDAFRGTSRNAHSYVSALFKVFFSYSGFTSLNYSIDELRDPVRNLPRAAMGGLMATTVLYILCNASFFLVLSPDAVREAGTAVAGVFFSQALSPIWGQRIVPALIGLAAFGNVMCATFSASRVVFEAAREGYLPGGTRFLGSISRRFQAPVWALAMSGVLAAVFIVGPPPGEAYDFLIDIGGYPVWMFYGLSVVGLLIMRRTHAELVRPFRTWHGANVLTIATALFMCCVPFVRPSDERVDSRHIPYWAAPVAALLFIVVSGPLWYIQVVVRQGLDRSIYGRSSEIK</sequence>
<organism evidence="1 2">
    <name type="scientific">Coemansia aciculifera</name>
    <dbReference type="NCBI Taxonomy" id="417176"/>
    <lineage>
        <taxon>Eukaryota</taxon>
        <taxon>Fungi</taxon>
        <taxon>Fungi incertae sedis</taxon>
        <taxon>Zoopagomycota</taxon>
        <taxon>Kickxellomycotina</taxon>
        <taxon>Kickxellomycetes</taxon>
        <taxon>Kickxellales</taxon>
        <taxon>Kickxellaceae</taxon>
        <taxon>Coemansia</taxon>
    </lineage>
</organism>
<name>A0ACC1M8L3_9FUNG</name>
<dbReference type="Proteomes" id="UP001139981">
    <property type="component" value="Unassembled WGS sequence"/>
</dbReference>
<comment type="caution">
    <text evidence="1">The sequence shown here is derived from an EMBL/GenBank/DDBJ whole genome shotgun (WGS) entry which is preliminary data.</text>
</comment>
<protein>
    <submittedName>
        <fullName evidence="1">Uncharacterized protein</fullName>
    </submittedName>
</protein>
<gene>
    <name evidence="1" type="ORF">IWW38_000564</name>
</gene>
<proteinExistence type="predicted"/>